<reference evidence="8 9" key="1">
    <citation type="submission" date="2015-12" db="EMBL/GenBank/DDBJ databases">
        <title>The genome of Folsomia candida.</title>
        <authorList>
            <person name="Faddeeva A."/>
            <person name="Derks M.F."/>
            <person name="Anvar Y."/>
            <person name="Smit S."/>
            <person name="Van Straalen N."/>
            <person name="Roelofs D."/>
        </authorList>
    </citation>
    <scope>NUCLEOTIDE SEQUENCE [LARGE SCALE GENOMIC DNA]</scope>
    <source>
        <strain evidence="8 9">VU population</strain>
        <tissue evidence="8">Whole body</tissue>
    </source>
</reference>
<accession>A0A226DJV0</accession>
<dbReference type="PANTHER" id="PTHR47143">
    <property type="entry name" value="TRANSIENT RECEPTOR POTENTIAL CATION CHANNEL PROTEIN PAINLESS"/>
    <property type="match status" value="1"/>
</dbReference>
<keyword evidence="1" id="KW-0813">Transport</keyword>
<feature type="transmembrane region" description="Helical" evidence="7">
    <location>
        <begin position="174"/>
        <end position="193"/>
    </location>
</feature>
<evidence type="ECO:0000256" key="6">
    <source>
        <dbReference type="ARBA" id="ARBA00023303"/>
    </source>
</evidence>
<evidence type="ECO:0000256" key="5">
    <source>
        <dbReference type="ARBA" id="ARBA00023180"/>
    </source>
</evidence>
<dbReference type="GO" id="GO:1902495">
    <property type="term" value="C:transmembrane transporter complex"/>
    <property type="evidence" value="ECO:0007669"/>
    <property type="project" value="TreeGrafter"/>
</dbReference>
<organism evidence="8 9">
    <name type="scientific">Folsomia candida</name>
    <name type="common">Springtail</name>
    <dbReference type="NCBI Taxonomy" id="158441"/>
    <lineage>
        <taxon>Eukaryota</taxon>
        <taxon>Metazoa</taxon>
        <taxon>Ecdysozoa</taxon>
        <taxon>Arthropoda</taxon>
        <taxon>Hexapoda</taxon>
        <taxon>Collembola</taxon>
        <taxon>Entomobryomorpha</taxon>
        <taxon>Isotomoidea</taxon>
        <taxon>Isotomidae</taxon>
        <taxon>Proisotominae</taxon>
        <taxon>Folsomia</taxon>
    </lineage>
</organism>
<keyword evidence="4" id="KW-0406">Ion transport</keyword>
<keyword evidence="7" id="KW-0472">Membrane</keyword>
<dbReference type="AlphaFoldDB" id="A0A226DJV0"/>
<feature type="transmembrane region" description="Helical" evidence="7">
    <location>
        <begin position="242"/>
        <end position="262"/>
    </location>
</feature>
<evidence type="ECO:0000256" key="2">
    <source>
        <dbReference type="ARBA" id="ARBA00022737"/>
    </source>
</evidence>
<keyword evidence="2" id="KW-0677">Repeat</keyword>
<keyword evidence="7" id="KW-0812">Transmembrane</keyword>
<evidence type="ECO:0000256" key="3">
    <source>
        <dbReference type="ARBA" id="ARBA00023043"/>
    </source>
</evidence>
<keyword evidence="6" id="KW-0407">Ion channel</keyword>
<keyword evidence="3" id="KW-0040">ANK repeat</keyword>
<evidence type="ECO:0000256" key="1">
    <source>
        <dbReference type="ARBA" id="ARBA00022448"/>
    </source>
</evidence>
<comment type="caution">
    <text evidence="8">The sequence shown here is derived from an EMBL/GenBank/DDBJ whole genome shotgun (WGS) entry which is preliminary data.</text>
</comment>
<dbReference type="STRING" id="158441.A0A226DJV0"/>
<evidence type="ECO:0000313" key="8">
    <source>
        <dbReference type="EMBL" id="OXA45268.1"/>
    </source>
</evidence>
<feature type="transmembrane region" description="Helical" evidence="7">
    <location>
        <begin position="108"/>
        <end position="131"/>
    </location>
</feature>
<dbReference type="InterPro" id="IPR052076">
    <property type="entry name" value="TRP_cation_channel"/>
</dbReference>
<feature type="transmembrane region" description="Helical" evidence="7">
    <location>
        <begin position="205"/>
        <end position="222"/>
    </location>
</feature>
<dbReference type="PANTHER" id="PTHR47143:SF1">
    <property type="entry name" value="ION_TRANS DOMAIN-CONTAINING PROTEIN"/>
    <property type="match status" value="1"/>
</dbReference>
<dbReference type="GO" id="GO:0034220">
    <property type="term" value="P:monoatomic ion transmembrane transport"/>
    <property type="evidence" value="ECO:0007669"/>
    <property type="project" value="UniProtKB-KW"/>
</dbReference>
<keyword evidence="7" id="KW-1133">Transmembrane helix</keyword>
<dbReference type="GO" id="GO:0022857">
    <property type="term" value="F:transmembrane transporter activity"/>
    <property type="evidence" value="ECO:0007669"/>
    <property type="project" value="TreeGrafter"/>
</dbReference>
<sequence length="462" mass="53037">MVILLGEFGADVTLCDDKDQTPLDLIYINLPKLTIKHFNTGVKYDASHEKIELDFNTLTNIKGSKNAGNLLQETRSFEGLLKESPETVKEVLNHPLMQAFLYFKYQKAYPLIIASIGIHIFWHAIYAYFIFNVYYTNCPWLSKSSSKDNSTPEENNPGVTQINCDPDNFQPQELTLAVTCWLLCVLFFAKELFEMLTVPSWSRYFFELENIGQLFVIGSVFWTSWPVYEFIGGAEKISISPWQYKLACVTVFIVWSLVLGQVCKIQQLRILIEIFIKVFKSFFKFICTFASLLFAFAFSFCIIMPEGKAFKSPWLAVPKVLVMMTGELNYDDVFHTEDDATGVSPSHYVTTQELRANCHSAELSSMLEEIFLLESFAARVYKVVKIRWFLDTLSIRKKDNISLPERGWIFKMCSNQLDTNLELNGLIYSYSFAKNEKFPFPSGLIEDLRDLADLNSLAALKK</sequence>
<evidence type="ECO:0000256" key="7">
    <source>
        <dbReference type="SAM" id="Phobius"/>
    </source>
</evidence>
<protein>
    <submittedName>
        <fullName evidence="8">Transient receptor potential channel pyrexia</fullName>
    </submittedName>
</protein>
<evidence type="ECO:0000313" key="9">
    <source>
        <dbReference type="Proteomes" id="UP000198287"/>
    </source>
</evidence>
<proteinExistence type="predicted"/>
<evidence type="ECO:0000256" key="4">
    <source>
        <dbReference type="ARBA" id="ARBA00023065"/>
    </source>
</evidence>
<keyword evidence="5" id="KW-0325">Glycoprotein</keyword>
<keyword evidence="8" id="KW-0675">Receptor</keyword>
<keyword evidence="9" id="KW-1185">Reference proteome</keyword>
<feature type="transmembrane region" description="Helical" evidence="7">
    <location>
        <begin position="282"/>
        <end position="305"/>
    </location>
</feature>
<name>A0A226DJV0_FOLCA</name>
<dbReference type="EMBL" id="LNIX01000018">
    <property type="protein sequence ID" value="OXA45268.1"/>
    <property type="molecule type" value="Genomic_DNA"/>
</dbReference>
<dbReference type="Proteomes" id="UP000198287">
    <property type="component" value="Unassembled WGS sequence"/>
</dbReference>
<gene>
    <name evidence="8" type="ORF">Fcan01_19999</name>
</gene>